<evidence type="ECO:0000256" key="8">
    <source>
        <dbReference type="ARBA" id="ARBA00023133"/>
    </source>
</evidence>
<evidence type="ECO:0000256" key="10">
    <source>
        <dbReference type="ARBA" id="ARBA00023244"/>
    </source>
</evidence>
<evidence type="ECO:0000256" key="3">
    <source>
        <dbReference type="ARBA" id="ARBA00009935"/>
    </source>
</evidence>
<keyword evidence="9 14" id="KW-0456">Lyase</keyword>
<dbReference type="GO" id="GO:0006782">
    <property type="term" value="P:protoporphyrinogen IX biosynthetic process"/>
    <property type="evidence" value="ECO:0007669"/>
    <property type="project" value="UniProtKB-UniPathway"/>
</dbReference>
<evidence type="ECO:0000256" key="13">
    <source>
        <dbReference type="ARBA" id="ARBA00058098"/>
    </source>
</evidence>
<dbReference type="OrthoDB" id="339900at2759"/>
<dbReference type="CDD" id="cd00717">
    <property type="entry name" value="URO-D"/>
    <property type="match status" value="1"/>
</dbReference>
<dbReference type="HOGENOM" id="CLU_040933_0_0_1"/>
<dbReference type="UniPathway" id="UPA00251">
    <property type="reaction ID" value="UER00321"/>
</dbReference>
<dbReference type="AlphaFoldDB" id="A0A0A1T5Y5"/>
<comment type="similarity">
    <text evidence="3 15">Belongs to the uroporphyrinogen decarboxylase family.</text>
</comment>
<protein>
    <recommendedName>
        <fullName evidence="5 14">Uroporphyrinogen decarboxylase</fullName>
        <ecNumber evidence="4 14">4.1.1.37</ecNumber>
    </recommendedName>
</protein>
<accession>A0A0A1T5Y5</accession>
<keyword evidence="7 14" id="KW-0210">Decarboxylase</keyword>
<keyword evidence="10 14" id="KW-0627">Porphyrin biosynthesis</keyword>
<dbReference type="FunFam" id="3.20.20.210:FF:000004">
    <property type="entry name" value="Uroporphyrinogen decarboxylase"/>
    <property type="match status" value="1"/>
</dbReference>
<evidence type="ECO:0000313" key="18">
    <source>
        <dbReference type="EMBL" id="CEJ90199.1"/>
    </source>
</evidence>
<evidence type="ECO:0000256" key="9">
    <source>
        <dbReference type="ARBA" id="ARBA00023239"/>
    </source>
</evidence>
<comment type="catalytic activity">
    <reaction evidence="12">
        <text>uroporphyrinogen I + 4 H(+) = coproporphyrinogen I + 4 CO2</text>
        <dbReference type="Rhea" id="RHEA:31239"/>
        <dbReference type="ChEBI" id="CHEBI:15378"/>
        <dbReference type="ChEBI" id="CHEBI:16526"/>
        <dbReference type="ChEBI" id="CHEBI:62626"/>
        <dbReference type="ChEBI" id="CHEBI:62631"/>
    </reaction>
</comment>
<dbReference type="HAMAP" id="MF_00218">
    <property type="entry name" value="URO_D"/>
    <property type="match status" value="1"/>
</dbReference>
<comment type="function">
    <text evidence="13">Catalyzes the sequential decarboxylation of four acetate groups of uroporphyrinogen-III (octacarboxyporphyrin) to yield coproporphyrinogen-III (tetracarboxyporphyrin) with the formation of intermediate hepta-, hexa- and penta-carboxylate porphyrinogens in the heme biosynthesis pathway. Acts on a number of porphyrinogens, but only coproporphyrinogen III can ultimately be converted to heme.</text>
</comment>
<evidence type="ECO:0000256" key="6">
    <source>
        <dbReference type="ARBA" id="ARBA00022490"/>
    </source>
</evidence>
<evidence type="ECO:0000256" key="7">
    <source>
        <dbReference type="ARBA" id="ARBA00022793"/>
    </source>
</evidence>
<comment type="catalytic activity">
    <reaction evidence="11 14">
        <text>uroporphyrinogen III + 4 H(+) = coproporphyrinogen III + 4 CO2</text>
        <dbReference type="Rhea" id="RHEA:19865"/>
        <dbReference type="ChEBI" id="CHEBI:15378"/>
        <dbReference type="ChEBI" id="CHEBI:16526"/>
        <dbReference type="ChEBI" id="CHEBI:57308"/>
        <dbReference type="ChEBI" id="CHEBI:57309"/>
        <dbReference type="EC" id="4.1.1.37"/>
    </reaction>
</comment>
<comment type="subcellular location">
    <subcellularLocation>
        <location evidence="1">Cytoplasm</location>
    </subcellularLocation>
</comment>
<feature type="domain" description="Uroporphyrinogen decarboxylase (URO-D)" evidence="17">
    <location>
        <begin position="151"/>
        <end position="167"/>
    </location>
</feature>
<evidence type="ECO:0000256" key="14">
    <source>
        <dbReference type="RuleBase" id="RU000554"/>
    </source>
</evidence>
<name>A0A0A1T5Y5_9HYPO</name>
<evidence type="ECO:0000256" key="2">
    <source>
        <dbReference type="ARBA" id="ARBA00004804"/>
    </source>
</evidence>
<dbReference type="PROSITE" id="PS00906">
    <property type="entry name" value="UROD_1"/>
    <property type="match status" value="1"/>
</dbReference>
<dbReference type="Gene3D" id="3.20.20.210">
    <property type="match status" value="1"/>
</dbReference>
<sequence>MELKFTPLKNDLLLRAARGETVERPPMWVMRQAGRYLPEYHEAKGGRDFFETCRDPEIASTLTLQPVERYAGLLDAAIIFSDILVIPQAMGMVVEMIDKKGPHFPDPLKTPADEQYAEVLARDVDVGKELGYVYKAITLTRKKLDGRVPLIGFCGSPWTLFCYMVEGGGTKLFAQSKTWVYRYPEETKKLLHKISDICVDHLALQVQAGAQLVQVFDSWAGELGPATFKEFSEPFLAHIAQKLPEKLRSMGLDVVPMIVFPKGAWFALDSMCDIGYDVVGLDWLYDPADAVKVRGDRKVTLQGNADPGCLYGSKEGITKAVQTMVDGFWKGQGKGWIANLGHGITPGVDPDNLKHFFEEIHRLTKN</sequence>
<dbReference type="Proteomes" id="UP000039046">
    <property type="component" value="Unassembled WGS sequence"/>
</dbReference>
<dbReference type="InterPro" id="IPR038071">
    <property type="entry name" value="UROD/MetE-like_sf"/>
</dbReference>
<dbReference type="PANTHER" id="PTHR21091:SF169">
    <property type="entry name" value="UROPORPHYRINOGEN DECARBOXYLASE"/>
    <property type="match status" value="1"/>
</dbReference>
<keyword evidence="19" id="KW-1185">Reference proteome</keyword>
<evidence type="ECO:0000256" key="11">
    <source>
        <dbReference type="ARBA" id="ARBA00048033"/>
    </source>
</evidence>
<evidence type="ECO:0000256" key="1">
    <source>
        <dbReference type="ARBA" id="ARBA00004496"/>
    </source>
</evidence>
<evidence type="ECO:0000256" key="12">
    <source>
        <dbReference type="ARBA" id="ARBA00052550"/>
    </source>
</evidence>
<reference evidence="18 19" key="1">
    <citation type="journal article" date="2015" name="Genome Announc.">
        <title>Draft Genome Sequence and Gene Annotation of the Entomopathogenic Fungus Verticillium hemipterigenum.</title>
        <authorList>
            <person name="Horn F."/>
            <person name="Habel A."/>
            <person name="Scharf D.H."/>
            <person name="Dworschak J."/>
            <person name="Brakhage A.A."/>
            <person name="Guthke R."/>
            <person name="Hertweck C."/>
            <person name="Linde J."/>
        </authorList>
    </citation>
    <scope>NUCLEOTIDE SEQUENCE [LARGE SCALE GENOMIC DNA]</scope>
</reference>
<dbReference type="Pfam" id="PF01208">
    <property type="entry name" value="URO-D"/>
    <property type="match status" value="1"/>
</dbReference>
<feature type="domain" description="Uroporphyrinogen decarboxylase (URO-D)" evidence="16">
    <location>
        <begin position="26"/>
        <end position="35"/>
    </location>
</feature>
<proteinExistence type="inferred from homology"/>
<evidence type="ECO:0000256" key="15">
    <source>
        <dbReference type="RuleBase" id="RU004169"/>
    </source>
</evidence>
<keyword evidence="6" id="KW-0963">Cytoplasm</keyword>
<dbReference type="STRING" id="1531966.A0A0A1T5Y5"/>
<evidence type="ECO:0000256" key="4">
    <source>
        <dbReference type="ARBA" id="ARBA00012288"/>
    </source>
</evidence>
<dbReference type="InterPro" id="IPR000257">
    <property type="entry name" value="Uroporphyrinogen_deCOase"/>
</dbReference>
<dbReference type="SUPFAM" id="SSF51726">
    <property type="entry name" value="UROD/MetE-like"/>
    <property type="match status" value="1"/>
</dbReference>
<organism evidence="18 19">
    <name type="scientific">[Torrubiella] hemipterigena</name>
    <dbReference type="NCBI Taxonomy" id="1531966"/>
    <lineage>
        <taxon>Eukaryota</taxon>
        <taxon>Fungi</taxon>
        <taxon>Dikarya</taxon>
        <taxon>Ascomycota</taxon>
        <taxon>Pezizomycotina</taxon>
        <taxon>Sordariomycetes</taxon>
        <taxon>Hypocreomycetidae</taxon>
        <taxon>Hypocreales</taxon>
        <taxon>Clavicipitaceae</taxon>
        <taxon>Clavicipitaceae incertae sedis</taxon>
        <taxon>'Torrubiella' clade</taxon>
    </lineage>
</organism>
<dbReference type="GO" id="GO:0005829">
    <property type="term" value="C:cytosol"/>
    <property type="evidence" value="ECO:0007669"/>
    <property type="project" value="EnsemblFungi"/>
</dbReference>
<dbReference type="PANTHER" id="PTHR21091">
    <property type="entry name" value="METHYLTETRAHYDROFOLATE:HOMOCYSTEINE METHYLTRANSFERASE RELATED"/>
    <property type="match status" value="1"/>
</dbReference>
<dbReference type="EC" id="4.1.1.37" evidence="4 14"/>
<comment type="pathway">
    <text evidence="2 14">Porphyrin-containing compound metabolism; protoporphyrin-IX biosynthesis; coproporphyrinogen-III from 5-aminolevulinate: step 4/4.</text>
</comment>
<evidence type="ECO:0000313" key="19">
    <source>
        <dbReference type="Proteomes" id="UP000039046"/>
    </source>
</evidence>
<dbReference type="GO" id="GO:0004853">
    <property type="term" value="F:uroporphyrinogen decarboxylase activity"/>
    <property type="evidence" value="ECO:0007669"/>
    <property type="project" value="UniProtKB-EC"/>
</dbReference>
<gene>
    <name evidence="18" type="ORF">VHEMI05998</name>
</gene>
<dbReference type="NCBIfam" id="TIGR01464">
    <property type="entry name" value="hemE"/>
    <property type="match status" value="1"/>
</dbReference>
<keyword evidence="8" id="KW-0350">Heme biosynthesis</keyword>
<evidence type="ECO:0000256" key="5">
    <source>
        <dbReference type="ARBA" id="ARBA00014308"/>
    </source>
</evidence>
<evidence type="ECO:0000259" key="17">
    <source>
        <dbReference type="PROSITE" id="PS00907"/>
    </source>
</evidence>
<dbReference type="EMBL" id="CDHN01000003">
    <property type="protein sequence ID" value="CEJ90199.1"/>
    <property type="molecule type" value="Genomic_DNA"/>
</dbReference>
<evidence type="ECO:0000259" key="16">
    <source>
        <dbReference type="PROSITE" id="PS00906"/>
    </source>
</evidence>
<dbReference type="InterPro" id="IPR006361">
    <property type="entry name" value="Uroporphyrinogen_deCO2ase_HemE"/>
</dbReference>
<dbReference type="PROSITE" id="PS00907">
    <property type="entry name" value="UROD_2"/>
    <property type="match status" value="1"/>
</dbReference>